<dbReference type="Pfam" id="PF13458">
    <property type="entry name" value="Peripla_BP_6"/>
    <property type="match status" value="1"/>
</dbReference>
<comment type="caution">
    <text evidence="6">The sequence shown here is derived from an EMBL/GenBank/DDBJ whole genome shotgun (WGS) entry which is preliminary data.</text>
</comment>
<keyword evidence="2 4" id="KW-0732">Signal</keyword>
<protein>
    <recommendedName>
        <fullName evidence="5">Leucine-binding protein domain-containing protein</fullName>
    </recommendedName>
</protein>
<reference evidence="6 7" key="1">
    <citation type="submission" date="2019-06" db="EMBL/GenBank/DDBJ databases">
        <title>New taxonomy in bacterial strain CC-CFT640, isolated from vineyard.</title>
        <authorList>
            <person name="Lin S.-Y."/>
            <person name="Tsai C.-F."/>
            <person name="Young C.-C."/>
        </authorList>
    </citation>
    <scope>NUCLEOTIDE SEQUENCE [LARGE SCALE GENOMIC DNA]</scope>
    <source>
        <strain evidence="6 7">CC-CFT640</strain>
    </source>
</reference>
<feature type="signal peptide" evidence="4">
    <location>
        <begin position="1"/>
        <end position="33"/>
    </location>
</feature>
<dbReference type="OrthoDB" id="9791590at2"/>
<dbReference type="PANTHER" id="PTHR30483:SF6">
    <property type="entry name" value="PERIPLASMIC BINDING PROTEIN OF ABC TRANSPORTER FOR NATURAL AMINO ACIDS"/>
    <property type="match status" value="1"/>
</dbReference>
<dbReference type="PANTHER" id="PTHR30483">
    <property type="entry name" value="LEUCINE-SPECIFIC-BINDING PROTEIN"/>
    <property type="match status" value="1"/>
</dbReference>
<dbReference type="CDD" id="cd06349">
    <property type="entry name" value="PBP1_ABC_HAAT-like"/>
    <property type="match status" value="1"/>
</dbReference>
<dbReference type="AlphaFoldDB" id="A0A5C8P908"/>
<evidence type="ECO:0000313" key="7">
    <source>
        <dbReference type="Proteomes" id="UP000321638"/>
    </source>
</evidence>
<keyword evidence="3" id="KW-0029">Amino-acid transport</keyword>
<evidence type="ECO:0000256" key="1">
    <source>
        <dbReference type="ARBA" id="ARBA00010062"/>
    </source>
</evidence>
<feature type="chain" id="PRO_5022792856" description="Leucine-binding protein domain-containing protein" evidence="4">
    <location>
        <begin position="34"/>
        <end position="388"/>
    </location>
</feature>
<evidence type="ECO:0000259" key="5">
    <source>
        <dbReference type="Pfam" id="PF13458"/>
    </source>
</evidence>
<evidence type="ECO:0000313" key="6">
    <source>
        <dbReference type="EMBL" id="TXL69858.1"/>
    </source>
</evidence>
<dbReference type="Gene3D" id="3.40.50.2300">
    <property type="match status" value="2"/>
</dbReference>
<keyword evidence="3" id="KW-0813">Transport</keyword>
<proteinExistence type="inferred from homology"/>
<feature type="domain" description="Leucine-binding protein" evidence="5">
    <location>
        <begin position="37"/>
        <end position="379"/>
    </location>
</feature>
<evidence type="ECO:0000256" key="2">
    <source>
        <dbReference type="ARBA" id="ARBA00022729"/>
    </source>
</evidence>
<dbReference type="InterPro" id="IPR051010">
    <property type="entry name" value="BCAA_transport"/>
</dbReference>
<dbReference type="Proteomes" id="UP000321638">
    <property type="component" value="Unassembled WGS sequence"/>
</dbReference>
<dbReference type="GO" id="GO:0006865">
    <property type="term" value="P:amino acid transport"/>
    <property type="evidence" value="ECO:0007669"/>
    <property type="project" value="UniProtKB-KW"/>
</dbReference>
<gene>
    <name evidence="6" type="ORF">FHP25_37135</name>
</gene>
<comment type="similarity">
    <text evidence="1">Belongs to the leucine-binding protein family.</text>
</comment>
<dbReference type="SUPFAM" id="SSF53822">
    <property type="entry name" value="Periplasmic binding protein-like I"/>
    <property type="match status" value="1"/>
</dbReference>
<sequence length="388" mass="41840">MRALRRIAMLLGKNTLAAVGLVLAASWAGGAAAQDKTYTIGCSLPLSGRLVGFGEPIKRGIDMAIEHYNERKTIAGARFELACNDSKGDAKETVSIGQKLADNAAVLAVISDFSSTTTMAAAETYAKAGLIQITPSASHPELTKMNKWMFRASETVPVYVEPMADFAVKDLGKKKVAVIQVQTDWGVSVGNTFIAHLKKIGGELTTHEIYNEGTTDFRGILNKLRRSPPDAIYIAMLEEEAANFMKQRKQLGMTGIAVVDSGVGLTQRSLKLADDAFEGMYSMSIFNPTRQTPEVQAFVKEFQSKYDKIPDVWSAYGYDAASLVMNAIGKAGPSPTRAAVRDALAATGRYSGANGPMSIDPATREVTRDEITKVQVKDGKVVFLPSKK</sequence>
<evidence type="ECO:0000256" key="4">
    <source>
        <dbReference type="SAM" id="SignalP"/>
    </source>
</evidence>
<dbReference type="InterPro" id="IPR028081">
    <property type="entry name" value="Leu-bd"/>
</dbReference>
<name>A0A5C8P908_9HYPH</name>
<accession>A0A5C8P908</accession>
<keyword evidence="7" id="KW-1185">Reference proteome</keyword>
<evidence type="ECO:0000256" key="3">
    <source>
        <dbReference type="ARBA" id="ARBA00022970"/>
    </source>
</evidence>
<dbReference type="EMBL" id="VDUZ01000070">
    <property type="protein sequence ID" value="TXL69858.1"/>
    <property type="molecule type" value="Genomic_DNA"/>
</dbReference>
<dbReference type="InterPro" id="IPR028082">
    <property type="entry name" value="Peripla_BP_I"/>
</dbReference>
<organism evidence="6 7">
    <name type="scientific">Vineibacter terrae</name>
    <dbReference type="NCBI Taxonomy" id="2586908"/>
    <lineage>
        <taxon>Bacteria</taxon>
        <taxon>Pseudomonadati</taxon>
        <taxon>Pseudomonadota</taxon>
        <taxon>Alphaproteobacteria</taxon>
        <taxon>Hyphomicrobiales</taxon>
        <taxon>Vineibacter</taxon>
    </lineage>
</organism>